<feature type="non-terminal residue" evidence="1">
    <location>
        <position position="45"/>
    </location>
</feature>
<comment type="caution">
    <text evidence="1">The sequence shown here is derived from an EMBL/GenBank/DDBJ whole genome shotgun (WGS) entry which is preliminary data.</text>
</comment>
<accession>A0ABT6SMZ7</accession>
<dbReference type="EMBL" id="JASCIQ010000100">
    <property type="protein sequence ID" value="MDI3409528.1"/>
    <property type="molecule type" value="Genomic_DNA"/>
</dbReference>
<protein>
    <submittedName>
        <fullName evidence="1">Electron transfer flavoprotein subunit alpha/FixB family protein</fullName>
    </submittedName>
</protein>
<proteinExistence type="predicted"/>
<reference evidence="1 2" key="1">
    <citation type="submission" date="2023-05" db="EMBL/GenBank/DDBJ databases">
        <title>Draft genome sequence of Streptomyces sp. B-S-A6 isolated from a cave soil in Thailand.</title>
        <authorList>
            <person name="Chamroensaksri N."/>
            <person name="Muangham S."/>
        </authorList>
    </citation>
    <scope>NUCLEOTIDE SEQUENCE [LARGE SCALE GENOMIC DNA]</scope>
    <source>
        <strain evidence="1 2">B-S-A6</strain>
    </source>
</reference>
<evidence type="ECO:0000313" key="1">
    <source>
        <dbReference type="EMBL" id="MDI3409528.1"/>
    </source>
</evidence>
<evidence type="ECO:0000313" key="2">
    <source>
        <dbReference type="Proteomes" id="UP001223978"/>
    </source>
</evidence>
<keyword evidence="2" id="KW-1185">Reference proteome</keyword>
<dbReference type="InterPro" id="IPR014729">
    <property type="entry name" value="Rossmann-like_a/b/a_fold"/>
</dbReference>
<dbReference type="Proteomes" id="UP001223978">
    <property type="component" value="Unassembled WGS sequence"/>
</dbReference>
<gene>
    <name evidence="1" type="ORF">QIS96_37635</name>
</gene>
<sequence length="45" mass="4630">MAEVLVYVDHVDGAVRKPTLELLTLARRIGEPVAVALGAGAADTA</sequence>
<name>A0ABT6SMZ7_9ACTN</name>
<dbReference type="Gene3D" id="3.40.50.620">
    <property type="entry name" value="HUPs"/>
    <property type="match status" value="1"/>
</dbReference>
<dbReference type="SUPFAM" id="SSF52402">
    <property type="entry name" value="Adenine nucleotide alpha hydrolases-like"/>
    <property type="match status" value="1"/>
</dbReference>
<organism evidence="1 2">
    <name type="scientific">Streptomyces cavernicola</name>
    <dbReference type="NCBI Taxonomy" id="3043613"/>
    <lineage>
        <taxon>Bacteria</taxon>
        <taxon>Bacillati</taxon>
        <taxon>Actinomycetota</taxon>
        <taxon>Actinomycetes</taxon>
        <taxon>Kitasatosporales</taxon>
        <taxon>Streptomycetaceae</taxon>
        <taxon>Streptomyces</taxon>
    </lineage>
</organism>